<keyword evidence="11" id="KW-0802">TPR repeat</keyword>
<dbReference type="AlphaFoldDB" id="A9UUD9"/>
<evidence type="ECO:0000256" key="12">
    <source>
        <dbReference type="SAM" id="MobiDB-lite"/>
    </source>
</evidence>
<keyword evidence="6" id="KW-0256">Endoplasmic reticulum</keyword>
<evidence type="ECO:0000256" key="11">
    <source>
        <dbReference type="PROSITE-ProRule" id="PRU00339"/>
    </source>
</evidence>
<feature type="compositionally biased region" description="Acidic residues" evidence="12">
    <location>
        <begin position="25"/>
        <end position="128"/>
    </location>
</feature>
<feature type="compositionally biased region" description="Polar residues" evidence="12">
    <location>
        <begin position="675"/>
        <end position="685"/>
    </location>
</feature>
<keyword evidence="9" id="KW-0333">Golgi apparatus</keyword>
<dbReference type="GO" id="GO:0005793">
    <property type="term" value="C:endoplasmic reticulum-Golgi intermediate compartment"/>
    <property type="evidence" value="ECO:0000318"/>
    <property type="project" value="GO_Central"/>
</dbReference>
<keyword evidence="7" id="KW-0653">Protein transport</keyword>
<dbReference type="EMBL" id="CH991546">
    <property type="protein sequence ID" value="EDQ90886.1"/>
    <property type="molecule type" value="Genomic_DNA"/>
</dbReference>
<comment type="subcellular location">
    <subcellularLocation>
        <location evidence="1">Endoplasmic reticulum membrane</location>
        <topology evidence="1">Multi-pass membrane protein</topology>
    </subcellularLocation>
    <subcellularLocation>
        <location evidence="2">Golgi apparatus membrane</location>
        <topology evidence="2">Multi-pass membrane protein</topology>
    </subcellularLocation>
</comment>
<dbReference type="Gene3D" id="1.25.40.10">
    <property type="entry name" value="Tetratricopeptide repeat domain"/>
    <property type="match status" value="1"/>
</dbReference>
<evidence type="ECO:0000256" key="4">
    <source>
        <dbReference type="ARBA" id="ARBA00022448"/>
    </source>
</evidence>
<evidence type="ECO:0000256" key="5">
    <source>
        <dbReference type="ARBA" id="ARBA00022692"/>
    </source>
</evidence>
<dbReference type="GO" id="GO:0006888">
    <property type="term" value="P:endoplasmic reticulum to Golgi vesicle-mediated transport"/>
    <property type="evidence" value="ECO:0000318"/>
    <property type="project" value="GO_Central"/>
</dbReference>
<proteinExistence type="inferred from homology"/>
<dbReference type="RefSeq" id="XP_001744183.1">
    <property type="nucleotide sequence ID" value="XM_001744131.1"/>
</dbReference>
<dbReference type="InterPro" id="IPR036034">
    <property type="entry name" value="PDZ_sf"/>
</dbReference>
<keyword evidence="15" id="KW-1185">Reference proteome</keyword>
<keyword evidence="5 13" id="KW-0812">Transmembrane</keyword>
<dbReference type="GO" id="GO:0030134">
    <property type="term" value="C:COPII-coated ER to Golgi transport vesicle"/>
    <property type="evidence" value="ECO:0000318"/>
    <property type="project" value="GO_Central"/>
</dbReference>
<dbReference type="Proteomes" id="UP000001357">
    <property type="component" value="Unassembled WGS sequence"/>
</dbReference>
<dbReference type="SUPFAM" id="SSF48452">
    <property type="entry name" value="TPR-like"/>
    <property type="match status" value="1"/>
</dbReference>
<dbReference type="InterPro" id="IPR019734">
    <property type="entry name" value="TPR_rpt"/>
</dbReference>
<evidence type="ECO:0000256" key="3">
    <source>
        <dbReference type="ARBA" id="ARBA00009727"/>
    </source>
</evidence>
<feature type="region of interest" description="Disordered" evidence="12">
    <location>
        <begin position="669"/>
        <end position="711"/>
    </location>
</feature>
<evidence type="ECO:0000256" key="2">
    <source>
        <dbReference type="ARBA" id="ARBA00004653"/>
    </source>
</evidence>
<dbReference type="GO" id="GO:0000139">
    <property type="term" value="C:Golgi membrane"/>
    <property type="evidence" value="ECO:0000318"/>
    <property type="project" value="GO_Central"/>
</dbReference>
<dbReference type="InterPro" id="IPR011990">
    <property type="entry name" value="TPR-like_helical_dom_sf"/>
</dbReference>
<dbReference type="CDD" id="cd00136">
    <property type="entry name" value="PDZ_canonical"/>
    <property type="match status" value="1"/>
</dbReference>
<dbReference type="KEGG" id="mbr:MONBRDRAFT_31741"/>
<feature type="non-terminal residue" evidence="14">
    <location>
        <position position="886"/>
    </location>
</feature>
<keyword evidence="4" id="KW-0813">Transport</keyword>
<comment type="similarity">
    <text evidence="3">Belongs to the YIF1 family.</text>
</comment>
<dbReference type="InParanoid" id="A9UUD9"/>
<evidence type="ECO:0000256" key="1">
    <source>
        <dbReference type="ARBA" id="ARBA00004477"/>
    </source>
</evidence>
<evidence type="ECO:0000313" key="15">
    <source>
        <dbReference type="Proteomes" id="UP000001357"/>
    </source>
</evidence>
<sequence>MASGVMEGATADEERGQMDRVLNVEAEDPDDDQVEEQAEDQDDDQVEEQAEDQDDDQVEEQAEDQDDDQVEEQAEDQDDDQVEEQAEDPDDDQVEEQAEDPDDDQVEEQAEDQDDDQVEEQTSTDDDIQPNAPLGQPSSSDEAATAADAEAVSAAPSTAAPAQAEHIDEPQAEPRLVTPGSEPALKSSTGNVAKQPARDNILDTEQIGSSSQPDPEAVREVFLPTPGKPSGVQLVGPRLQRLVDEEEQGKEAEASGIFVSGLKPDSTLSSELGVGDRVLAMIIDGRPFDTLDATLEDVINLFRLAQQEVKLHVRFEPKNYEALHAFMAATAENQIQRLPKSDRMRLVDQGTNTTTADMIVQRYANQVVMDPDHERESLRTALLHWHNQEYEAARDACLDAMKTVLSPRIAERMATMAQEKTPAQAKAYQEQVLQTERKRKDPYWYLLGLTWLRLHRIRLCQEAFARVLQKLLPWAYADRTIIHPYDAPFHYAVASMLRDRKQYDLALLAYEECVQLQPDNSQLKPLNCVAPCDLSLHHTDGTPHPSLKHQPPDPPSHIQRRQDDDLGGTSAMAEETSLDMGGFYEEDEQQVAPPPPPGMNRPQQAYSAAPAGFYDPTQQQGQQPTQAPHELWYGCACILLPAWPLLLTRLFSPACVSRVAANAAAPRGGAYMAPHQQSGQSNYMQPGSYAQAAAPAPQPQPAGPGNNAAAPFGGFGQFPGGDFMTGAVGHMAQQHFSTVSNQMAGYVNVGQLSYYFKDWDRVGKEGKYATAREDVNAPDLYIPSMAFVTYMLVLGLVLGAQERFTPEAFGVVASSTFGWLLFELLLYRGASYIMSLSDLSSYELLAYSSYKYLHICLAIVFYLLLRIDIVLYGMASYMAAAVAFFT</sequence>
<evidence type="ECO:0000313" key="14">
    <source>
        <dbReference type="EMBL" id="EDQ90886.1"/>
    </source>
</evidence>
<dbReference type="PANTHER" id="PTHR14083:SF0">
    <property type="entry name" value="YIP1D-INTERACTING FACTOR 1, ISOFORM C"/>
    <property type="match status" value="1"/>
</dbReference>
<gene>
    <name evidence="14" type="ORF">MONBRDRAFT_31741</name>
</gene>
<dbReference type="InterPro" id="IPR005578">
    <property type="entry name" value="Yif1_fam"/>
</dbReference>
<evidence type="ECO:0000256" key="9">
    <source>
        <dbReference type="ARBA" id="ARBA00023034"/>
    </source>
</evidence>
<feature type="transmembrane region" description="Helical" evidence="13">
    <location>
        <begin position="780"/>
        <end position="801"/>
    </location>
</feature>
<dbReference type="eggNOG" id="KOG3094">
    <property type="taxonomic scope" value="Eukaryota"/>
</dbReference>
<feature type="transmembrane region" description="Helical" evidence="13">
    <location>
        <begin position="808"/>
        <end position="827"/>
    </location>
</feature>
<dbReference type="PROSITE" id="PS50005">
    <property type="entry name" value="TPR"/>
    <property type="match status" value="1"/>
</dbReference>
<evidence type="ECO:0000256" key="7">
    <source>
        <dbReference type="ARBA" id="ARBA00022927"/>
    </source>
</evidence>
<keyword evidence="10 13" id="KW-0472">Membrane</keyword>
<keyword evidence="8 13" id="KW-1133">Transmembrane helix</keyword>
<feature type="repeat" description="TPR" evidence="11">
    <location>
        <begin position="487"/>
        <end position="520"/>
    </location>
</feature>
<evidence type="ECO:0000256" key="6">
    <source>
        <dbReference type="ARBA" id="ARBA00022824"/>
    </source>
</evidence>
<dbReference type="Pfam" id="PF03878">
    <property type="entry name" value="YIF1"/>
    <property type="match status" value="1"/>
</dbReference>
<dbReference type="GO" id="GO:0005789">
    <property type="term" value="C:endoplasmic reticulum membrane"/>
    <property type="evidence" value="ECO:0000318"/>
    <property type="project" value="GO_Central"/>
</dbReference>
<dbReference type="GeneID" id="5889546"/>
<reference evidence="14 15" key="1">
    <citation type="journal article" date="2008" name="Nature">
        <title>The genome of the choanoflagellate Monosiga brevicollis and the origin of metazoans.</title>
        <authorList>
            <consortium name="JGI Sequencing"/>
            <person name="King N."/>
            <person name="Westbrook M.J."/>
            <person name="Young S.L."/>
            <person name="Kuo A."/>
            <person name="Abedin M."/>
            <person name="Chapman J."/>
            <person name="Fairclough S."/>
            <person name="Hellsten U."/>
            <person name="Isogai Y."/>
            <person name="Letunic I."/>
            <person name="Marr M."/>
            <person name="Pincus D."/>
            <person name="Putnam N."/>
            <person name="Rokas A."/>
            <person name="Wright K.J."/>
            <person name="Zuzow R."/>
            <person name="Dirks W."/>
            <person name="Good M."/>
            <person name="Goodstein D."/>
            <person name="Lemons D."/>
            <person name="Li W."/>
            <person name="Lyons J.B."/>
            <person name="Morris A."/>
            <person name="Nichols S."/>
            <person name="Richter D.J."/>
            <person name="Salamov A."/>
            <person name="Bork P."/>
            <person name="Lim W.A."/>
            <person name="Manning G."/>
            <person name="Miller W.T."/>
            <person name="McGinnis W."/>
            <person name="Shapiro H."/>
            <person name="Tjian R."/>
            <person name="Grigoriev I.V."/>
            <person name="Rokhsar D."/>
        </authorList>
    </citation>
    <scope>NUCLEOTIDE SEQUENCE [LARGE SCALE GENOMIC DNA]</scope>
    <source>
        <strain evidence="15">MX1 / ATCC 50154</strain>
    </source>
</reference>
<dbReference type="Gene3D" id="2.30.42.10">
    <property type="match status" value="1"/>
</dbReference>
<dbReference type="PANTHER" id="PTHR14083">
    <property type="entry name" value="YIP1 INTERACTING FACTOR HOMOLOG YIF1 PROTEIN"/>
    <property type="match status" value="1"/>
</dbReference>
<name>A9UUD9_MONBE</name>
<evidence type="ECO:0000256" key="10">
    <source>
        <dbReference type="ARBA" id="ARBA00023136"/>
    </source>
</evidence>
<accession>A9UUD9</accession>
<protein>
    <recommendedName>
        <fullName evidence="16">PDZ domain-containing protein</fullName>
    </recommendedName>
</protein>
<evidence type="ECO:0000256" key="13">
    <source>
        <dbReference type="SAM" id="Phobius"/>
    </source>
</evidence>
<feature type="region of interest" description="Disordered" evidence="12">
    <location>
        <begin position="1"/>
        <end position="233"/>
    </location>
</feature>
<feature type="region of interest" description="Disordered" evidence="12">
    <location>
        <begin position="539"/>
        <end position="567"/>
    </location>
</feature>
<feature type="compositionally biased region" description="Low complexity" evidence="12">
    <location>
        <begin position="138"/>
        <end position="164"/>
    </location>
</feature>
<dbReference type="GO" id="GO:0015031">
    <property type="term" value="P:protein transport"/>
    <property type="evidence" value="ECO:0007669"/>
    <property type="project" value="UniProtKB-KW"/>
</dbReference>
<organism evidence="14 15">
    <name type="scientific">Monosiga brevicollis</name>
    <name type="common">Choanoflagellate</name>
    <dbReference type="NCBI Taxonomy" id="81824"/>
    <lineage>
        <taxon>Eukaryota</taxon>
        <taxon>Choanoflagellata</taxon>
        <taxon>Craspedida</taxon>
        <taxon>Salpingoecidae</taxon>
        <taxon>Monosiga</taxon>
    </lineage>
</organism>
<evidence type="ECO:0000256" key="8">
    <source>
        <dbReference type="ARBA" id="ARBA00022989"/>
    </source>
</evidence>
<feature type="transmembrane region" description="Helical" evidence="13">
    <location>
        <begin position="847"/>
        <end position="864"/>
    </location>
</feature>
<evidence type="ECO:0008006" key="16">
    <source>
        <dbReference type="Google" id="ProtNLM"/>
    </source>
</evidence>
<dbReference type="STRING" id="81824.A9UUD9"/>